<comment type="similarity">
    <text evidence="2">Belongs to the major facilitator superfamily. Folate-biopterin transporter (TC 2.A.71) family.</text>
</comment>
<dbReference type="PANTHER" id="PTHR31585">
    <property type="entry name" value="FOLATE-BIOPTERIN TRANSPORTER 1, CHLOROPLASTIC"/>
    <property type="match status" value="1"/>
</dbReference>
<gene>
    <name evidence="9" type="ORF">Ae201684_012759</name>
</gene>
<evidence type="ECO:0000313" key="10">
    <source>
        <dbReference type="Proteomes" id="UP000481153"/>
    </source>
</evidence>
<dbReference type="InterPro" id="IPR039309">
    <property type="entry name" value="BT1"/>
</dbReference>
<keyword evidence="3" id="KW-0813">Transport</keyword>
<keyword evidence="6 7" id="KW-0472">Membrane</keyword>
<feature type="transmembrane region" description="Helical" evidence="7">
    <location>
        <begin position="205"/>
        <end position="224"/>
    </location>
</feature>
<dbReference type="GO" id="GO:0016020">
    <property type="term" value="C:membrane"/>
    <property type="evidence" value="ECO:0007669"/>
    <property type="project" value="UniProtKB-SubCell"/>
</dbReference>
<dbReference type="PANTHER" id="PTHR31585:SF5">
    <property type="entry name" value="RNA-BINDING S4 DOMAIN-CONTAINING PROTEIN"/>
    <property type="match status" value="1"/>
</dbReference>
<evidence type="ECO:0000313" key="9">
    <source>
        <dbReference type="EMBL" id="KAF0729699.1"/>
    </source>
</evidence>
<keyword evidence="5 7" id="KW-1133">Transmembrane helix</keyword>
<dbReference type="VEuPathDB" id="FungiDB:AeMF1_003394"/>
<proteinExistence type="inferred from homology"/>
<dbReference type="AlphaFoldDB" id="A0A6G0WQJ4"/>
<name>A0A6G0WQJ4_9STRA</name>
<feature type="transmembrane region" description="Helical" evidence="7">
    <location>
        <begin position="377"/>
        <end position="397"/>
    </location>
</feature>
<accession>A0A6G0WQJ4</accession>
<evidence type="ECO:0000256" key="5">
    <source>
        <dbReference type="ARBA" id="ARBA00022989"/>
    </source>
</evidence>
<evidence type="ECO:0000256" key="8">
    <source>
        <dbReference type="SAM" id="SignalP"/>
    </source>
</evidence>
<keyword evidence="4 7" id="KW-0812">Transmembrane</keyword>
<evidence type="ECO:0000256" key="7">
    <source>
        <dbReference type="SAM" id="Phobius"/>
    </source>
</evidence>
<feature type="signal peptide" evidence="8">
    <location>
        <begin position="1"/>
        <end position="22"/>
    </location>
</feature>
<evidence type="ECO:0008006" key="11">
    <source>
        <dbReference type="Google" id="ProtNLM"/>
    </source>
</evidence>
<comment type="subcellular location">
    <subcellularLocation>
        <location evidence="1">Membrane</location>
        <topology evidence="1">Multi-pass membrane protein</topology>
    </subcellularLocation>
</comment>
<keyword evidence="10" id="KW-1185">Reference proteome</keyword>
<reference evidence="9 10" key="1">
    <citation type="submission" date="2019-07" db="EMBL/GenBank/DDBJ databases">
        <title>Genomics analysis of Aphanomyces spp. identifies a new class of oomycete effector associated with host adaptation.</title>
        <authorList>
            <person name="Gaulin E."/>
        </authorList>
    </citation>
    <scope>NUCLEOTIDE SEQUENCE [LARGE SCALE GENOMIC DNA]</scope>
    <source>
        <strain evidence="9 10">ATCC 201684</strain>
    </source>
</reference>
<feature type="transmembrane region" description="Helical" evidence="7">
    <location>
        <begin position="417"/>
        <end position="442"/>
    </location>
</feature>
<feature type="chain" id="PRO_5026155058" description="Major facilitator superfamily (MFS) profile domain-containing protein" evidence="8">
    <location>
        <begin position="23"/>
        <end position="471"/>
    </location>
</feature>
<keyword evidence="8" id="KW-0732">Signal</keyword>
<evidence type="ECO:0000256" key="4">
    <source>
        <dbReference type="ARBA" id="ARBA00022692"/>
    </source>
</evidence>
<dbReference type="InterPro" id="IPR036259">
    <property type="entry name" value="MFS_trans_sf"/>
</dbReference>
<dbReference type="SUPFAM" id="SSF103473">
    <property type="entry name" value="MFS general substrate transporter"/>
    <property type="match status" value="1"/>
</dbReference>
<evidence type="ECO:0000256" key="2">
    <source>
        <dbReference type="ARBA" id="ARBA00007015"/>
    </source>
</evidence>
<feature type="transmembrane region" description="Helical" evidence="7">
    <location>
        <begin position="244"/>
        <end position="262"/>
    </location>
</feature>
<dbReference type="Proteomes" id="UP000481153">
    <property type="component" value="Unassembled WGS sequence"/>
</dbReference>
<sequence>MFQSTCLVLVFVAMAQSQEANGFPGQGGLGMNSLMNGNAMGSMGSLGGLSNGAMMGGNGMAQPGVNGATNGDVNGAVNPVPTPAQSVPVNGGQTNGAGDPTNGGVANGAALNGQGGAMNGVGGSNMLMNGQGGGMNGMMANVGGGNMMGANGGGLNPSGNAMMGQEAANATTTATPNVTSTLVPITTPKPATVVPATTAVARSSGATIGGGIIVLMTTLAYALVTPIESWWAKVEPLNTSLANMLGKAIFAVALSVVGKYGLHWNWRWIIAIGSLGTIFIDAIMAFFTIADVVRNQWFWTGTGLTENVPSGLRFIVGTYCAVEIADPGVEGATYGLITTMNNVAAPVASVIYKYIDSYFKVSQNDIKSDTHEVRWDAAYTYIIMYSCMIFSLVFLVMLPPQKKELQELKKKGGQSKLAGFILVFLFVGVLTFSMISSIMSIYPSTKCYRIAGGNGKLDHATGKCPIAAPKK</sequence>
<feature type="transmembrane region" description="Helical" evidence="7">
    <location>
        <begin position="268"/>
        <end position="290"/>
    </location>
</feature>
<comment type="caution">
    <text evidence="9">The sequence shown here is derived from an EMBL/GenBank/DDBJ whole genome shotgun (WGS) entry which is preliminary data.</text>
</comment>
<evidence type="ECO:0000256" key="1">
    <source>
        <dbReference type="ARBA" id="ARBA00004141"/>
    </source>
</evidence>
<evidence type="ECO:0000256" key="6">
    <source>
        <dbReference type="ARBA" id="ARBA00023136"/>
    </source>
</evidence>
<dbReference type="EMBL" id="VJMJ01000162">
    <property type="protein sequence ID" value="KAF0729699.1"/>
    <property type="molecule type" value="Genomic_DNA"/>
</dbReference>
<organism evidence="9 10">
    <name type="scientific">Aphanomyces euteiches</name>
    <dbReference type="NCBI Taxonomy" id="100861"/>
    <lineage>
        <taxon>Eukaryota</taxon>
        <taxon>Sar</taxon>
        <taxon>Stramenopiles</taxon>
        <taxon>Oomycota</taxon>
        <taxon>Saprolegniomycetes</taxon>
        <taxon>Saprolegniales</taxon>
        <taxon>Verrucalvaceae</taxon>
        <taxon>Aphanomyces</taxon>
    </lineage>
</organism>
<evidence type="ECO:0000256" key="3">
    <source>
        <dbReference type="ARBA" id="ARBA00022448"/>
    </source>
</evidence>
<protein>
    <recommendedName>
        <fullName evidence="11">Major facilitator superfamily (MFS) profile domain-containing protein</fullName>
    </recommendedName>
</protein>